<dbReference type="PANTHER" id="PTHR48098">
    <property type="entry name" value="ENTEROCHELIN ESTERASE-RELATED"/>
    <property type="match status" value="1"/>
</dbReference>
<accession>A0ABQ6IQL9</accession>
<dbReference type="InterPro" id="IPR000801">
    <property type="entry name" value="Esterase-like"/>
</dbReference>
<gene>
    <name evidence="2" type="ORF">GCM10025883_22240</name>
</gene>
<dbReference type="SUPFAM" id="SSF53474">
    <property type="entry name" value="alpha/beta-Hydrolases"/>
    <property type="match status" value="1"/>
</dbReference>
<dbReference type="Proteomes" id="UP001157126">
    <property type="component" value="Unassembled WGS sequence"/>
</dbReference>
<dbReference type="EMBL" id="BSUO01000001">
    <property type="protein sequence ID" value="GMA40179.1"/>
    <property type="molecule type" value="Genomic_DNA"/>
</dbReference>
<keyword evidence="1" id="KW-0812">Transmembrane</keyword>
<reference evidence="3" key="1">
    <citation type="journal article" date="2019" name="Int. J. Syst. Evol. Microbiol.">
        <title>The Global Catalogue of Microorganisms (GCM) 10K type strain sequencing project: providing services to taxonomists for standard genome sequencing and annotation.</title>
        <authorList>
            <consortium name="The Broad Institute Genomics Platform"/>
            <consortium name="The Broad Institute Genome Sequencing Center for Infectious Disease"/>
            <person name="Wu L."/>
            <person name="Ma J."/>
        </authorList>
    </citation>
    <scope>NUCLEOTIDE SEQUENCE [LARGE SCALE GENOMIC DNA]</scope>
    <source>
        <strain evidence="3">NBRC 113072</strain>
    </source>
</reference>
<dbReference type="InterPro" id="IPR029058">
    <property type="entry name" value="AB_hydrolase_fold"/>
</dbReference>
<evidence type="ECO:0000313" key="2">
    <source>
        <dbReference type="EMBL" id="GMA40179.1"/>
    </source>
</evidence>
<protein>
    <submittedName>
        <fullName evidence="2">Esterase</fullName>
    </submittedName>
</protein>
<feature type="transmembrane region" description="Helical" evidence="1">
    <location>
        <begin position="7"/>
        <end position="25"/>
    </location>
</feature>
<dbReference type="InterPro" id="IPR050583">
    <property type="entry name" value="Mycobacterial_A85_antigen"/>
</dbReference>
<sequence>MSFTDDVFVWSLRVVFVLAIVWVVVRWPKAAGPGVLAVVRRLVAILVLVVLVVLNVAAPINAQYGWYSDWNDLLSDAGPSAVVPAQAARGEAPATAVAGDVGPSPLVGLPTSDRAKTRLSLTPTTSGGYQEFTVRGAVSGYTGTVLVWFPPSYTRPENARREYPVIETFHGFHPAPMAYFTVFAMDQAMASEVAARRVRDAVVVIPYWGAGGVDTECVNGSAVRLEDWVTQDVPAWVYSTLRVKADRDSWATLGTSAGGYCALMSTLLRPQTFATAISFGGYARPDFSTPYVPFAPGSEEARRYDLIHLAGSAPPSVALWVLSSLPDSALAAPHMRELVNVARAPLSVTPTVLPTGGHRSEVWTPYFPGALAWLGSTSPGFAPDA</sequence>
<dbReference type="PANTHER" id="PTHR48098:SF1">
    <property type="entry name" value="DIACYLGLYCEROL ACYLTRANSFERASE_MYCOLYLTRANSFERASE AG85A"/>
    <property type="match status" value="1"/>
</dbReference>
<keyword evidence="3" id="KW-1185">Reference proteome</keyword>
<evidence type="ECO:0000313" key="3">
    <source>
        <dbReference type="Proteomes" id="UP001157126"/>
    </source>
</evidence>
<comment type="caution">
    <text evidence="2">The sequence shown here is derived from an EMBL/GenBank/DDBJ whole genome shotgun (WGS) entry which is preliminary data.</text>
</comment>
<evidence type="ECO:0000256" key="1">
    <source>
        <dbReference type="SAM" id="Phobius"/>
    </source>
</evidence>
<dbReference type="Pfam" id="PF00756">
    <property type="entry name" value="Esterase"/>
    <property type="match status" value="1"/>
</dbReference>
<dbReference type="RefSeq" id="WP_284303921.1">
    <property type="nucleotide sequence ID" value="NZ_BSUO01000001.1"/>
</dbReference>
<name>A0ABQ6IQL9_9MICO</name>
<dbReference type="Gene3D" id="3.40.50.1820">
    <property type="entry name" value="alpha/beta hydrolase"/>
    <property type="match status" value="1"/>
</dbReference>
<proteinExistence type="predicted"/>
<feature type="transmembrane region" description="Helical" evidence="1">
    <location>
        <begin position="37"/>
        <end position="58"/>
    </location>
</feature>
<organism evidence="2 3">
    <name type="scientific">Mobilicoccus caccae</name>
    <dbReference type="NCBI Taxonomy" id="1859295"/>
    <lineage>
        <taxon>Bacteria</taxon>
        <taxon>Bacillati</taxon>
        <taxon>Actinomycetota</taxon>
        <taxon>Actinomycetes</taxon>
        <taxon>Micrococcales</taxon>
        <taxon>Dermatophilaceae</taxon>
        <taxon>Mobilicoccus</taxon>
    </lineage>
</organism>
<keyword evidence="1" id="KW-1133">Transmembrane helix</keyword>
<keyword evidence="1" id="KW-0472">Membrane</keyword>